<evidence type="ECO:0000256" key="14">
    <source>
        <dbReference type="SAM" id="Phobius"/>
    </source>
</evidence>
<dbReference type="SUPFAM" id="SSF55785">
    <property type="entry name" value="PYP-like sensor domain (PAS domain)"/>
    <property type="match status" value="1"/>
</dbReference>
<keyword evidence="4" id="KW-1003">Cell membrane</keyword>
<evidence type="ECO:0000259" key="15">
    <source>
        <dbReference type="PROSITE" id="PS50109"/>
    </source>
</evidence>
<dbReference type="AlphaFoldDB" id="A0A5C5G7C5"/>
<dbReference type="PANTHER" id="PTHR43047">
    <property type="entry name" value="TWO-COMPONENT HISTIDINE PROTEIN KINASE"/>
    <property type="match status" value="1"/>
</dbReference>
<comment type="catalytic activity">
    <reaction evidence="1">
        <text>ATP + protein L-histidine = ADP + protein N-phospho-L-histidine.</text>
        <dbReference type="EC" id="2.7.13.3"/>
    </reaction>
</comment>
<evidence type="ECO:0000256" key="1">
    <source>
        <dbReference type="ARBA" id="ARBA00000085"/>
    </source>
</evidence>
<dbReference type="SMART" id="SM00388">
    <property type="entry name" value="HisKA"/>
    <property type="match status" value="1"/>
</dbReference>
<evidence type="ECO:0000256" key="6">
    <source>
        <dbReference type="ARBA" id="ARBA00022679"/>
    </source>
</evidence>
<comment type="subcellular location">
    <subcellularLocation>
        <location evidence="2">Cell membrane</location>
    </subcellularLocation>
</comment>
<dbReference type="GO" id="GO:0009927">
    <property type="term" value="F:histidine phosphotransfer kinase activity"/>
    <property type="evidence" value="ECO:0007669"/>
    <property type="project" value="TreeGrafter"/>
</dbReference>
<dbReference type="InterPro" id="IPR036097">
    <property type="entry name" value="HisK_dim/P_sf"/>
</dbReference>
<dbReference type="PRINTS" id="PR00344">
    <property type="entry name" value="BCTRLSENSOR"/>
</dbReference>
<dbReference type="Gene3D" id="3.30.565.10">
    <property type="entry name" value="Histidine kinase-like ATPase, C-terminal domain"/>
    <property type="match status" value="1"/>
</dbReference>
<dbReference type="EMBL" id="VFFF01000004">
    <property type="protein sequence ID" value="TNY30614.1"/>
    <property type="molecule type" value="Genomic_DNA"/>
</dbReference>
<evidence type="ECO:0000256" key="10">
    <source>
        <dbReference type="ARBA" id="ARBA00022840"/>
    </source>
</evidence>
<dbReference type="InterPro" id="IPR042240">
    <property type="entry name" value="CHASE_sf"/>
</dbReference>
<evidence type="ECO:0000256" key="2">
    <source>
        <dbReference type="ARBA" id="ARBA00004236"/>
    </source>
</evidence>
<evidence type="ECO:0000256" key="13">
    <source>
        <dbReference type="ARBA" id="ARBA00023136"/>
    </source>
</evidence>
<keyword evidence="10" id="KW-0067">ATP-binding</keyword>
<keyword evidence="18" id="KW-1185">Reference proteome</keyword>
<accession>A0A5C5G7C5</accession>
<dbReference type="InterPro" id="IPR003661">
    <property type="entry name" value="HisK_dim/P_dom"/>
</dbReference>
<organism evidence="17 18">
    <name type="scientific">Pelagovum pacificum</name>
    <dbReference type="NCBI Taxonomy" id="2588711"/>
    <lineage>
        <taxon>Bacteria</taxon>
        <taxon>Pseudomonadati</taxon>
        <taxon>Pseudomonadota</taxon>
        <taxon>Alphaproteobacteria</taxon>
        <taxon>Rhodobacterales</taxon>
        <taxon>Paracoccaceae</taxon>
        <taxon>Pelagovum</taxon>
    </lineage>
</organism>
<evidence type="ECO:0000256" key="9">
    <source>
        <dbReference type="ARBA" id="ARBA00022777"/>
    </source>
</evidence>
<dbReference type="Pfam" id="PF12860">
    <property type="entry name" value="PAS_7"/>
    <property type="match status" value="1"/>
</dbReference>
<dbReference type="SUPFAM" id="SSF47384">
    <property type="entry name" value="Homodimeric domain of signal transducing histidine kinase"/>
    <property type="match status" value="1"/>
</dbReference>
<comment type="caution">
    <text evidence="17">The sequence shown here is derived from an EMBL/GenBank/DDBJ whole genome shotgun (WGS) entry which is preliminary data.</text>
</comment>
<dbReference type="CDD" id="cd16922">
    <property type="entry name" value="HATPase_EvgS-ArcB-TorS-like"/>
    <property type="match status" value="1"/>
</dbReference>
<gene>
    <name evidence="17" type="ORF">FHY64_18710</name>
</gene>
<dbReference type="EC" id="2.7.13.3" evidence="3"/>
<dbReference type="Pfam" id="PF03924">
    <property type="entry name" value="CHASE"/>
    <property type="match status" value="1"/>
</dbReference>
<feature type="domain" description="Histidine kinase" evidence="15">
    <location>
        <begin position="445"/>
        <end position="686"/>
    </location>
</feature>
<dbReference type="SMART" id="SM00387">
    <property type="entry name" value="HATPase_c"/>
    <property type="match status" value="1"/>
</dbReference>
<evidence type="ECO:0000259" key="16">
    <source>
        <dbReference type="PROSITE" id="PS50839"/>
    </source>
</evidence>
<dbReference type="GO" id="GO:0005524">
    <property type="term" value="F:ATP binding"/>
    <property type="evidence" value="ECO:0007669"/>
    <property type="project" value="UniProtKB-KW"/>
</dbReference>
<dbReference type="Gene3D" id="3.30.450.350">
    <property type="entry name" value="CHASE domain"/>
    <property type="match status" value="1"/>
</dbReference>
<keyword evidence="7 14" id="KW-0812">Transmembrane</keyword>
<keyword evidence="12" id="KW-0902">Two-component regulatory system</keyword>
<keyword evidence="6" id="KW-0808">Transferase</keyword>
<dbReference type="Pfam" id="PF00512">
    <property type="entry name" value="HisKA"/>
    <property type="match status" value="1"/>
</dbReference>
<feature type="domain" description="CHASE" evidence="16">
    <location>
        <begin position="125"/>
        <end position="263"/>
    </location>
</feature>
<dbReference type="InterPro" id="IPR036890">
    <property type="entry name" value="HATPase_C_sf"/>
</dbReference>
<evidence type="ECO:0000256" key="3">
    <source>
        <dbReference type="ARBA" id="ARBA00012438"/>
    </source>
</evidence>
<evidence type="ECO:0000256" key="5">
    <source>
        <dbReference type="ARBA" id="ARBA00022553"/>
    </source>
</evidence>
<name>A0A5C5G7C5_9RHOB</name>
<dbReference type="PROSITE" id="PS50109">
    <property type="entry name" value="HIS_KIN"/>
    <property type="match status" value="1"/>
</dbReference>
<dbReference type="SMART" id="SM01079">
    <property type="entry name" value="CHASE"/>
    <property type="match status" value="1"/>
</dbReference>
<evidence type="ECO:0000256" key="12">
    <source>
        <dbReference type="ARBA" id="ARBA00023012"/>
    </source>
</evidence>
<dbReference type="RefSeq" id="WP_232790401.1">
    <property type="nucleotide sequence ID" value="NZ_CP065915.1"/>
</dbReference>
<evidence type="ECO:0000256" key="4">
    <source>
        <dbReference type="ARBA" id="ARBA00022475"/>
    </source>
</evidence>
<keyword evidence="9" id="KW-0418">Kinase</keyword>
<keyword evidence="11 14" id="KW-1133">Transmembrane helix</keyword>
<sequence length="704" mass="77401">MTRKHPRPTGARRLLAWVEWLFTRDLFALMATATVIVCLVGLKLSSLSHQEELQQQRLATTQEMIGVREQIEESIFDKVVILAQFIAAVRENPDFTQDDVDDLGALLRQGDESIVNIALAPDLRVDMFYPVEGNEAVRGFDYTTSAQQYPGVLETIDSGETRLFGPISLVQGNVGSILRQAVFLDGADGERQLWGIISIVLDHTAAFEASGLDASFENYDIVVIGQPDQDGLRLRLFGNSAASSLQDPVQIDFDYAGSAWSMLATPKGGWASNSPVEPNNLVILMTCLLALAATWYILHLGRTRQLAQAKLSRAIEALDGGFAMYDAEDRLVVYNSSFYRMYDKCRDVIRPGVRFEDILRHGLSVGQYPEAVGREEEWFERRMKAHLSENSDFEQQLSNGRWYHVSESRSEDGMLVGIRVDVTAVKQAQEAAESANKAKTDFMNVLSHELRTPLTVILGYSGLGMKFAESSKARQLVTALKRNEIVWRQSGDQVEGLFDDVAARMMRIDQSGRHLLFLINEMLDFSKLSSGTLAMDLEACDGARMVSTVTDQMESVAAQKGIDLQVQLADCTLLADTHRSQQILFNLVGNAVKFSESGVVSVVMTTTDSHVDIAVTDDGPGIASNELDRIFEPFHQVDSTATRKAGGTGLGLSIAKELASLQDGSVSVVSKLGQGSTFLLRLPLFTAEDDSATASMELEAVRSA</sequence>
<dbReference type="InterPro" id="IPR035965">
    <property type="entry name" value="PAS-like_dom_sf"/>
</dbReference>
<dbReference type="Gene3D" id="3.30.450.20">
    <property type="entry name" value="PAS domain"/>
    <property type="match status" value="1"/>
</dbReference>
<dbReference type="SUPFAM" id="SSF55874">
    <property type="entry name" value="ATPase domain of HSP90 chaperone/DNA topoisomerase II/histidine kinase"/>
    <property type="match status" value="1"/>
</dbReference>
<dbReference type="InterPro" id="IPR003594">
    <property type="entry name" value="HATPase_dom"/>
</dbReference>
<dbReference type="GO" id="GO:0005886">
    <property type="term" value="C:plasma membrane"/>
    <property type="evidence" value="ECO:0007669"/>
    <property type="project" value="UniProtKB-SubCell"/>
</dbReference>
<dbReference type="InterPro" id="IPR005467">
    <property type="entry name" value="His_kinase_dom"/>
</dbReference>
<reference evidence="17 18" key="1">
    <citation type="submission" date="2019-06" db="EMBL/GenBank/DDBJ databases">
        <title>Genome of new Rhodobacteraceae sp. SM1903.</title>
        <authorList>
            <person name="Ren X."/>
        </authorList>
    </citation>
    <scope>NUCLEOTIDE SEQUENCE [LARGE SCALE GENOMIC DNA]</scope>
    <source>
        <strain evidence="17 18">SM1903</strain>
    </source>
</reference>
<dbReference type="GO" id="GO:0000155">
    <property type="term" value="F:phosphorelay sensor kinase activity"/>
    <property type="evidence" value="ECO:0007669"/>
    <property type="project" value="InterPro"/>
</dbReference>
<evidence type="ECO:0000313" key="17">
    <source>
        <dbReference type="EMBL" id="TNY30614.1"/>
    </source>
</evidence>
<evidence type="ECO:0000256" key="7">
    <source>
        <dbReference type="ARBA" id="ARBA00022692"/>
    </source>
</evidence>
<dbReference type="Pfam" id="PF02518">
    <property type="entry name" value="HATPase_c"/>
    <property type="match status" value="1"/>
</dbReference>
<dbReference type="PANTHER" id="PTHR43047:SF72">
    <property type="entry name" value="OSMOSENSING HISTIDINE PROTEIN KINASE SLN1"/>
    <property type="match status" value="1"/>
</dbReference>
<feature type="transmembrane region" description="Helical" evidence="14">
    <location>
        <begin position="21"/>
        <end position="42"/>
    </location>
</feature>
<protein>
    <recommendedName>
        <fullName evidence="3">histidine kinase</fullName>
        <ecNumber evidence="3">2.7.13.3</ecNumber>
    </recommendedName>
</protein>
<dbReference type="FunFam" id="3.30.565.10:FF:000023">
    <property type="entry name" value="PAS domain-containing sensor histidine kinase"/>
    <property type="match status" value="1"/>
</dbReference>
<dbReference type="Proteomes" id="UP000314011">
    <property type="component" value="Unassembled WGS sequence"/>
</dbReference>
<evidence type="ECO:0000256" key="8">
    <source>
        <dbReference type="ARBA" id="ARBA00022741"/>
    </source>
</evidence>
<dbReference type="CDD" id="cd00082">
    <property type="entry name" value="HisKA"/>
    <property type="match status" value="1"/>
</dbReference>
<keyword evidence="5" id="KW-0597">Phosphoprotein</keyword>
<dbReference type="PROSITE" id="PS50839">
    <property type="entry name" value="CHASE"/>
    <property type="match status" value="1"/>
</dbReference>
<dbReference type="InterPro" id="IPR006189">
    <property type="entry name" value="CHASE_dom"/>
</dbReference>
<keyword evidence="13 14" id="KW-0472">Membrane</keyword>
<evidence type="ECO:0000313" key="18">
    <source>
        <dbReference type="Proteomes" id="UP000314011"/>
    </source>
</evidence>
<keyword evidence="8" id="KW-0547">Nucleotide-binding</keyword>
<proteinExistence type="predicted"/>
<evidence type="ECO:0000256" key="11">
    <source>
        <dbReference type="ARBA" id="ARBA00022989"/>
    </source>
</evidence>
<dbReference type="InterPro" id="IPR004358">
    <property type="entry name" value="Sig_transdc_His_kin-like_C"/>
</dbReference>
<dbReference type="Gene3D" id="1.10.287.130">
    <property type="match status" value="1"/>
</dbReference>